<name>A0A8J7G3Q9_9BACL</name>
<reference evidence="1" key="1">
    <citation type="submission" date="2020-11" db="EMBL/GenBank/DDBJ databases">
        <title>Multidrug resistant novel bacterium Savagea serpentis sp. nov., isolated from the scats of a vine snake (Ahaetulla nasuta).</title>
        <authorList>
            <person name="Venkata Ramana V."/>
            <person name="Vikas Patil S."/>
            <person name="Yogita Lugani V."/>
        </authorList>
    </citation>
    <scope>NUCLEOTIDE SEQUENCE</scope>
    <source>
        <strain evidence="1">SN6</strain>
    </source>
</reference>
<gene>
    <name evidence="1" type="ORF">IRY55_04600</name>
</gene>
<evidence type="ECO:0000313" key="2">
    <source>
        <dbReference type="Proteomes" id="UP000622653"/>
    </source>
</evidence>
<evidence type="ECO:0000313" key="1">
    <source>
        <dbReference type="EMBL" id="MBF4500637.1"/>
    </source>
</evidence>
<sequence length="111" mass="12937">MVTVKQLEQELLREKQSLQESTTYRQQTAELALQVLKTVQNTKPFLSRESAEKFVSRALPSADRDQQLDVAKMLHVLWTQKKNEQNYSGEFQRQLAERKKSRGPISFVLTK</sequence>
<dbReference type="RefSeq" id="WP_194562066.1">
    <property type="nucleotide sequence ID" value="NZ_JADKPV010000001.1"/>
</dbReference>
<comment type="caution">
    <text evidence="1">The sequence shown here is derived from an EMBL/GenBank/DDBJ whole genome shotgun (WGS) entry which is preliminary data.</text>
</comment>
<organism evidence="1 2">
    <name type="scientific">Savagea serpentis</name>
    <dbReference type="NCBI Taxonomy" id="2785297"/>
    <lineage>
        <taxon>Bacteria</taxon>
        <taxon>Bacillati</taxon>
        <taxon>Bacillota</taxon>
        <taxon>Bacilli</taxon>
        <taxon>Bacillales</taxon>
        <taxon>Caryophanaceae</taxon>
        <taxon>Savagea</taxon>
    </lineage>
</organism>
<dbReference type="AlphaFoldDB" id="A0A8J7G3Q9"/>
<protein>
    <submittedName>
        <fullName evidence="1">Uncharacterized protein</fullName>
    </submittedName>
</protein>
<dbReference type="EMBL" id="JADKPV010000001">
    <property type="protein sequence ID" value="MBF4500637.1"/>
    <property type="molecule type" value="Genomic_DNA"/>
</dbReference>
<dbReference type="Proteomes" id="UP000622653">
    <property type="component" value="Unassembled WGS sequence"/>
</dbReference>
<proteinExistence type="predicted"/>
<keyword evidence="2" id="KW-1185">Reference proteome</keyword>
<accession>A0A8J7G3Q9</accession>